<keyword evidence="2" id="KW-1185">Reference proteome</keyword>
<evidence type="ECO:0000313" key="2">
    <source>
        <dbReference type="Proteomes" id="UP001172680"/>
    </source>
</evidence>
<sequence length="189" mass="20754">MATSTPAEHLAPSELGTKEYWDKTYALELTNHATNPTDEGTVWFSDADAEDKVLSYLESLDDEGVLDKRDTSFLDLGTGNGHMLFALRDAGWEGRMVGVDYSGASVRLARQVQEKRVRDLRDDEGEESGGDAVLFEEWDILNFEAGEWLGDGFDVVLDKGTFDAISLSGEMGVEGGGYARATGNGWRSW</sequence>
<dbReference type="Proteomes" id="UP001172680">
    <property type="component" value="Unassembled WGS sequence"/>
</dbReference>
<reference evidence="1" key="1">
    <citation type="submission" date="2022-10" db="EMBL/GenBank/DDBJ databases">
        <title>Culturing micro-colonial fungi from biological soil crusts in the Mojave desert and describing Neophaeococcomyces mojavensis, and introducing the new genera and species Taxawa tesnikishii.</title>
        <authorList>
            <person name="Kurbessoian T."/>
            <person name="Stajich J.E."/>
        </authorList>
    </citation>
    <scope>NUCLEOTIDE SEQUENCE</scope>
    <source>
        <strain evidence="1">JES_115</strain>
    </source>
</reference>
<gene>
    <name evidence="1" type="primary">EFM4</name>
    <name evidence="1" type="ORF">H2199_007460</name>
</gene>
<dbReference type="EMBL" id="JAPDRP010000023">
    <property type="protein sequence ID" value="KAJ9637174.1"/>
    <property type="molecule type" value="Genomic_DNA"/>
</dbReference>
<proteinExistence type="predicted"/>
<protein>
    <submittedName>
        <fullName evidence="1">Protein-lysine N-methyltransferase efm4</fullName>
    </submittedName>
</protein>
<evidence type="ECO:0000313" key="1">
    <source>
        <dbReference type="EMBL" id="KAJ9637174.1"/>
    </source>
</evidence>
<accession>A0ACC2YPG2</accession>
<comment type="caution">
    <text evidence="1">The sequence shown here is derived from an EMBL/GenBank/DDBJ whole genome shotgun (WGS) entry which is preliminary data.</text>
</comment>
<organism evidence="1 2">
    <name type="scientific">Coniosporium tulheliwenetii</name>
    <dbReference type="NCBI Taxonomy" id="3383036"/>
    <lineage>
        <taxon>Eukaryota</taxon>
        <taxon>Fungi</taxon>
        <taxon>Dikarya</taxon>
        <taxon>Ascomycota</taxon>
        <taxon>Pezizomycotina</taxon>
        <taxon>Dothideomycetes</taxon>
        <taxon>Dothideomycetes incertae sedis</taxon>
        <taxon>Coniosporium</taxon>
    </lineage>
</organism>
<name>A0ACC2YPG2_9PEZI</name>